<accession>A0ABV7ZXW5</accession>
<dbReference type="SMART" id="SM00382">
    <property type="entry name" value="AAA"/>
    <property type="match status" value="1"/>
</dbReference>
<dbReference type="InterPro" id="IPR050093">
    <property type="entry name" value="ABC_SmlMolc_Importer"/>
</dbReference>
<keyword evidence="1" id="KW-0813">Transport</keyword>
<evidence type="ECO:0000259" key="4">
    <source>
        <dbReference type="PROSITE" id="PS50893"/>
    </source>
</evidence>
<evidence type="ECO:0000256" key="1">
    <source>
        <dbReference type="ARBA" id="ARBA00022448"/>
    </source>
</evidence>
<dbReference type="Gene3D" id="3.40.50.300">
    <property type="entry name" value="P-loop containing nucleotide triphosphate hydrolases"/>
    <property type="match status" value="1"/>
</dbReference>
<dbReference type="SUPFAM" id="SSF52540">
    <property type="entry name" value="P-loop containing nucleoside triphosphate hydrolases"/>
    <property type="match status" value="1"/>
</dbReference>
<dbReference type="InterPro" id="IPR027417">
    <property type="entry name" value="P-loop_NTPase"/>
</dbReference>
<dbReference type="InterPro" id="IPR003593">
    <property type="entry name" value="AAA+_ATPase"/>
</dbReference>
<keyword evidence="6" id="KW-1185">Reference proteome</keyword>
<evidence type="ECO:0000313" key="5">
    <source>
        <dbReference type="EMBL" id="MFC3852829.1"/>
    </source>
</evidence>
<feature type="domain" description="ABC transporter" evidence="4">
    <location>
        <begin position="2"/>
        <end position="207"/>
    </location>
</feature>
<dbReference type="EMBL" id="JBHRYR010000003">
    <property type="protein sequence ID" value="MFC3852829.1"/>
    <property type="molecule type" value="Genomic_DNA"/>
</dbReference>
<dbReference type="GO" id="GO:0005524">
    <property type="term" value="F:ATP binding"/>
    <property type="evidence" value="ECO:0007669"/>
    <property type="project" value="UniProtKB-KW"/>
</dbReference>
<comment type="caution">
    <text evidence="5">The sequence shown here is derived from an EMBL/GenBank/DDBJ whole genome shotgun (WGS) entry which is preliminary data.</text>
</comment>
<dbReference type="RefSeq" id="WP_380695405.1">
    <property type="nucleotide sequence ID" value="NZ_JBHRYR010000003.1"/>
</dbReference>
<keyword evidence="2" id="KW-0547">Nucleotide-binding</keyword>
<dbReference type="Pfam" id="PF00005">
    <property type="entry name" value="ABC_tran"/>
    <property type="match status" value="1"/>
</dbReference>
<evidence type="ECO:0000256" key="3">
    <source>
        <dbReference type="ARBA" id="ARBA00022840"/>
    </source>
</evidence>
<dbReference type="PROSITE" id="PS50893">
    <property type="entry name" value="ABC_TRANSPORTER_2"/>
    <property type="match status" value="1"/>
</dbReference>
<name>A0ABV7ZXW5_9GAMM</name>
<keyword evidence="3 5" id="KW-0067">ATP-binding</keyword>
<dbReference type="Proteomes" id="UP001595617">
    <property type="component" value="Unassembled WGS sequence"/>
</dbReference>
<evidence type="ECO:0000313" key="6">
    <source>
        <dbReference type="Proteomes" id="UP001595617"/>
    </source>
</evidence>
<protein>
    <submittedName>
        <fullName evidence="5">ATP-binding cassette domain-containing protein</fullName>
    </submittedName>
</protein>
<proteinExistence type="predicted"/>
<dbReference type="InterPro" id="IPR003439">
    <property type="entry name" value="ABC_transporter-like_ATP-bd"/>
</dbReference>
<gene>
    <name evidence="5" type="ORF">ACFOOG_08290</name>
</gene>
<sequence>MLQLNDVEIRRAGNRLFPPVNVQVHAGEVLSVMGPSGCGKSTLLSAIVGDMAPVFAFSGAVLCHDQRVDVLPMEQRKIGLLYQDDLLFPHLNVSENLCFALPAGLSRAAQQERIRNALAEADLVGFESRDIATLSGGQRARVSVLRCLLAEPKAVLLDEPFSRLDVTLRGQFRDWVFTELRQRQVPVILVTHDAADCPSGHRYDLLTGVQTAC</sequence>
<dbReference type="PANTHER" id="PTHR42781">
    <property type="entry name" value="SPERMIDINE/PUTRESCINE IMPORT ATP-BINDING PROTEIN POTA"/>
    <property type="match status" value="1"/>
</dbReference>
<organism evidence="5 6">
    <name type="scientific">Saccharospirillum mangrovi</name>
    <dbReference type="NCBI Taxonomy" id="2161747"/>
    <lineage>
        <taxon>Bacteria</taxon>
        <taxon>Pseudomonadati</taxon>
        <taxon>Pseudomonadota</taxon>
        <taxon>Gammaproteobacteria</taxon>
        <taxon>Oceanospirillales</taxon>
        <taxon>Saccharospirillaceae</taxon>
        <taxon>Saccharospirillum</taxon>
    </lineage>
</organism>
<dbReference type="InterPro" id="IPR017871">
    <property type="entry name" value="ABC_transporter-like_CS"/>
</dbReference>
<reference evidence="6" key="1">
    <citation type="journal article" date="2019" name="Int. J. Syst. Evol. Microbiol.">
        <title>The Global Catalogue of Microorganisms (GCM) 10K type strain sequencing project: providing services to taxonomists for standard genome sequencing and annotation.</title>
        <authorList>
            <consortium name="The Broad Institute Genomics Platform"/>
            <consortium name="The Broad Institute Genome Sequencing Center for Infectious Disease"/>
            <person name="Wu L."/>
            <person name="Ma J."/>
        </authorList>
    </citation>
    <scope>NUCLEOTIDE SEQUENCE [LARGE SCALE GENOMIC DNA]</scope>
    <source>
        <strain evidence="6">IBRC 10765</strain>
    </source>
</reference>
<dbReference type="PROSITE" id="PS00211">
    <property type="entry name" value="ABC_TRANSPORTER_1"/>
    <property type="match status" value="1"/>
</dbReference>
<evidence type="ECO:0000256" key="2">
    <source>
        <dbReference type="ARBA" id="ARBA00022741"/>
    </source>
</evidence>
<dbReference type="PANTHER" id="PTHR42781:SF4">
    <property type="entry name" value="SPERMIDINE_PUTRESCINE IMPORT ATP-BINDING PROTEIN POTA"/>
    <property type="match status" value="1"/>
</dbReference>